<gene>
    <name evidence="4" type="ORF">PS704_05629</name>
</gene>
<dbReference type="EMBL" id="CABVHP010000029">
    <property type="protein sequence ID" value="VVO38722.1"/>
    <property type="molecule type" value="Genomic_DNA"/>
</dbReference>
<dbReference type="PANTHER" id="PTHR30483">
    <property type="entry name" value="LEUCINE-SPECIFIC-BINDING PROTEIN"/>
    <property type="match status" value="1"/>
</dbReference>
<evidence type="ECO:0000256" key="1">
    <source>
        <dbReference type="ARBA" id="ARBA00010062"/>
    </source>
</evidence>
<evidence type="ECO:0000256" key="2">
    <source>
        <dbReference type="ARBA" id="ARBA00022729"/>
    </source>
</evidence>
<name>A0A5E7FIX5_PSEFL</name>
<dbReference type="SUPFAM" id="SSF53822">
    <property type="entry name" value="Periplasmic binding protein-like I"/>
    <property type="match status" value="1"/>
</dbReference>
<evidence type="ECO:0000313" key="4">
    <source>
        <dbReference type="EMBL" id="VVO38722.1"/>
    </source>
</evidence>
<dbReference type="PANTHER" id="PTHR30483:SF6">
    <property type="entry name" value="PERIPLASMIC BINDING PROTEIN OF ABC TRANSPORTER FOR NATURAL AMINO ACIDS"/>
    <property type="match status" value="1"/>
</dbReference>
<dbReference type="InterPro" id="IPR028081">
    <property type="entry name" value="Leu-bd"/>
</dbReference>
<evidence type="ECO:0000259" key="3">
    <source>
        <dbReference type="Pfam" id="PF13458"/>
    </source>
</evidence>
<dbReference type="Proteomes" id="UP000326557">
    <property type="component" value="Unassembled WGS sequence"/>
</dbReference>
<dbReference type="AlphaFoldDB" id="A0A5E7FIX5"/>
<sequence length="404" mass="44238" precursor="true">MLALTVVECLMRQLAPYALIYLLAIACAAGLATQSQAADAPLQVQIGYLGYRPDPGPLLSNVIPEPIDAGGRGAELAITDSNSTGRFLNHSYSLASVNADSPEALLEAAKAQHAQGLRLFVVNAPVASLRQLSAALPDSLLFNAGSPDDSLRTTDCLPNVLHTLPSRAMLADALAQFLVVRKWQRALLIVGPTADDQAYAAALRRAAKRFGVQLVAEKAWSFDNDQRRSAQADMPLFTQTAEYDVVLVADERGDFGEYVPYQTWYPRPVAGTQGLTPVGWHKTVETYGAAQLQKRFEAMAGRWMNDRDFAAWMAVRSIASAVSKLRQTDPMAIRNLEISDQLPLDGFKGRKLSYRPWNGQLRQPIPIVQPRALVSTSPQDGFLHPFNEMDSLGYDKPEVSCRFP</sequence>
<dbReference type="InterPro" id="IPR051010">
    <property type="entry name" value="BCAA_transport"/>
</dbReference>
<evidence type="ECO:0000313" key="5">
    <source>
        <dbReference type="Proteomes" id="UP000326557"/>
    </source>
</evidence>
<comment type="similarity">
    <text evidence="1">Belongs to the leucine-binding protein family.</text>
</comment>
<dbReference type="Gene3D" id="3.40.50.2300">
    <property type="match status" value="2"/>
</dbReference>
<feature type="domain" description="Leucine-binding protein" evidence="3">
    <location>
        <begin position="72"/>
        <end position="369"/>
    </location>
</feature>
<dbReference type="InterPro" id="IPR028082">
    <property type="entry name" value="Peripla_BP_I"/>
</dbReference>
<dbReference type="Pfam" id="PF13458">
    <property type="entry name" value="Peripla_BP_6"/>
    <property type="match status" value="1"/>
</dbReference>
<dbReference type="CDD" id="cd06268">
    <property type="entry name" value="PBP1_ABC_transporter_LIVBP-like"/>
    <property type="match status" value="1"/>
</dbReference>
<dbReference type="InterPro" id="IPR022478">
    <property type="entry name" value="ABC_transptr_sub-bd_PQQ"/>
</dbReference>
<dbReference type="NCBIfam" id="TIGR03863">
    <property type="entry name" value="PQQ_ABC_bind"/>
    <property type="match status" value="1"/>
</dbReference>
<proteinExistence type="inferred from homology"/>
<keyword evidence="2" id="KW-0732">Signal</keyword>
<protein>
    <recommendedName>
        <fullName evidence="3">Leucine-binding protein domain-containing protein</fullName>
    </recommendedName>
</protein>
<reference evidence="4 5" key="1">
    <citation type="submission" date="2019-09" db="EMBL/GenBank/DDBJ databases">
        <authorList>
            <person name="Chandra G."/>
            <person name="Truman W A."/>
        </authorList>
    </citation>
    <scope>NUCLEOTIDE SEQUENCE [LARGE SCALE GENOMIC DNA]</scope>
    <source>
        <strain evidence="4">PS704</strain>
    </source>
</reference>
<organism evidence="4 5">
    <name type="scientific">Pseudomonas fluorescens</name>
    <dbReference type="NCBI Taxonomy" id="294"/>
    <lineage>
        <taxon>Bacteria</taxon>
        <taxon>Pseudomonadati</taxon>
        <taxon>Pseudomonadota</taxon>
        <taxon>Gammaproteobacteria</taxon>
        <taxon>Pseudomonadales</taxon>
        <taxon>Pseudomonadaceae</taxon>
        <taxon>Pseudomonas</taxon>
    </lineage>
</organism>
<accession>A0A5E7FIX5</accession>